<proteinExistence type="predicted"/>
<sequence length="356" mass="41093">MSSALWDPANLLQITDNLRDRSGKVHCVGITKYDARCKWTIDEPDLSEIRPLLNQMSQSPPDSITLETLRQLARLCLCSKFHSNQVGLFAGHWTTVIKAATQHHKNMMALDKGQNLGDIDSLRSQLSIKTEEVLHFERELASARQAILYYSRDEQELKNQTKYLEKQLRESQTRQESAETLFLDIEQSHQVLQTQVSEESMARKEADQENITLRAKIQEAEDQLEGYELVKEEKADLRQEIARLEEENEKGLRQVRAEVDKCRTTEQQLAVERVAKESMAHQYQDQLEEQQTQSFALKSRIASLEMIVAQLEASISACWSHRFWAWMAKVRKDRKSQQCIGAMGEQVEEIPLKTYA</sequence>
<dbReference type="AlphaFoldDB" id="A0A9W8RSS3"/>
<keyword evidence="3" id="KW-1185">Reference proteome</keyword>
<evidence type="ECO:0000256" key="1">
    <source>
        <dbReference type="SAM" id="Coils"/>
    </source>
</evidence>
<organism evidence="2 3">
    <name type="scientific">Fusarium torreyae</name>
    <dbReference type="NCBI Taxonomy" id="1237075"/>
    <lineage>
        <taxon>Eukaryota</taxon>
        <taxon>Fungi</taxon>
        <taxon>Dikarya</taxon>
        <taxon>Ascomycota</taxon>
        <taxon>Pezizomycotina</taxon>
        <taxon>Sordariomycetes</taxon>
        <taxon>Hypocreomycetidae</taxon>
        <taxon>Hypocreales</taxon>
        <taxon>Nectriaceae</taxon>
        <taxon>Fusarium</taxon>
    </lineage>
</organism>
<dbReference type="EMBL" id="JAOQAZ010000025">
    <property type="protein sequence ID" value="KAJ4252923.1"/>
    <property type="molecule type" value="Genomic_DNA"/>
</dbReference>
<gene>
    <name evidence="2" type="ORF">NW762_010829</name>
</gene>
<dbReference type="Proteomes" id="UP001152049">
    <property type="component" value="Unassembled WGS sequence"/>
</dbReference>
<keyword evidence="1" id="KW-0175">Coiled coil</keyword>
<accession>A0A9W8RSS3</accession>
<feature type="coiled-coil region" evidence="1">
    <location>
        <begin position="203"/>
        <end position="261"/>
    </location>
</feature>
<reference evidence="2" key="1">
    <citation type="submission" date="2022-09" db="EMBL/GenBank/DDBJ databases">
        <title>Fusarium specimens isolated from Avocado Roots.</title>
        <authorList>
            <person name="Stajich J."/>
            <person name="Roper C."/>
            <person name="Heimlech-Rivalta G."/>
        </authorList>
    </citation>
    <scope>NUCLEOTIDE SEQUENCE</scope>
    <source>
        <strain evidence="2">CF00136</strain>
    </source>
</reference>
<name>A0A9W8RSS3_9HYPO</name>
<dbReference type="OrthoDB" id="5068061at2759"/>
<evidence type="ECO:0000313" key="2">
    <source>
        <dbReference type="EMBL" id="KAJ4252923.1"/>
    </source>
</evidence>
<comment type="caution">
    <text evidence="2">The sequence shown here is derived from an EMBL/GenBank/DDBJ whole genome shotgun (WGS) entry which is preliminary data.</text>
</comment>
<evidence type="ECO:0000313" key="3">
    <source>
        <dbReference type="Proteomes" id="UP001152049"/>
    </source>
</evidence>
<protein>
    <submittedName>
        <fullName evidence="2">Uncharacterized protein</fullName>
    </submittedName>
</protein>